<protein>
    <submittedName>
        <fullName evidence="2">Uncharacterized protein</fullName>
    </submittedName>
</protein>
<evidence type="ECO:0000256" key="1">
    <source>
        <dbReference type="SAM" id="MobiDB-lite"/>
    </source>
</evidence>
<dbReference type="AlphaFoldDB" id="A0A9Q1FBB4"/>
<accession>A0A9Q1FBB4</accession>
<reference evidence="2" key="1">
    <citation type="journal article" date="2023" name="Science">
        <title>Genome structures resolve the early diversification of teleost fishes.</title>
        <authorList>
            <person name="Parey E."/>
            <person name="Louis A."/>
            <person name="Montfort J."/>
            <person name="Bouchez O."/>
            <person name="Roques C."/>
            <person name="Iampietro C."/>
            <person name="Lluch J."/>
            <person name="Castinel A."/>
            <person name="Donnadieu C."/>
            <person name="Desvignes T."/>
            <person name="Floi Bucao C."/>
            <person name="Jouanno E."/>
            <person name="Wen M."/>
            <person name="Mejri S."/>
            <person name="Dirks R."/>
            <person name="Jansen H."/>
            <person name="Henkel C."/>
            <person name="Chen W.J."/>
            <person name="Zahm M."/>
            <person name="Cabau C."/>
            <person name="Klopp C."/>
            <person name="Thompson A.W."/>
            <person name="Robinson-Rechavi M."/>
            <person name="Braasch I."/>
            <person name="Lecointre G."/>
            <person name="Bobe J."/>
            <person name="Postlethwait J.H."/>
            <person name="Berthelot C."/>
            <person name="Roest Crollius H."/>
            <person name="Guiguen Y."/>
        </authorList>
    </citation>
    <scope>NUCLEOTIDE SEQUENCE</scope>
    <source>
        <strain evidence="2">WJC10195</strain>
    </source>
</reference>
<dbReference type="EMBL" id="JAINUF010000007">
    <property type="protein sequence ID" value="KAJ8354727.1"/>
    <property type="molecule type" value="Genomic_DNA"/>
</dbReference>
<keyword evidence="3" id="KW-1185">Reference proteome</keyword>
<proteinExistence type="predicted"/>
<name>A0A9Q1FBB4_SYNKA</name>
<feature type="region of interest" description="Disordered" evidence="1">
    <location>
        <begin position="48"/>
        <end position="95"/>
    </location>
</feature>
<gene>
    <name evidence="2" type="ORF">SKAU_G00222940</name>
</gene>
<dbReference type="Proteomes" id="UP001152622">
    <property type="component" value="Chromosome 7"/>
</dbReference>
<comment type="caution">
    <text evidence="2">The sequence shown here is derived from an EMBL/GenBank/DDBJ whole genome shotgun (WGS) entry which is preliminary data.</text>
</comment>
<evidence type="ECO:0000313" key="2">
    <source>
        <dbReference type="EMBL" id="KAJ8354727.1"/>
    </source>
</evidence>
<evidence type="ECO:0000313" key="3">
    <source>
        <dbReference type="Proteomes" id="UP001152622"/>
    </source>
</evidence>
<sequence>MTEESSVDTSTSTEHGSTLLYDSRCISDAFSRTASWCFINSGMRRRGRGMRRRGQCSSDRVSRAPEACPGVHHPSHGLPCGTEAPGPDLNEHRDP</sequence>
<organism evidence="2 3">
    <name type="scientific">Synaphobranchus kaupii</name>
    <name type="common">Kaup's arrowtooth eel</name>
    <dbReference type="NCBI Taxonomy" id="118154"/>
    <lineage>
        <taxon>Eukaryota</taxon>
        <taxon>Metazoa</taxon>
        <taxon>Chordata</taxon>
        <taxon>Craniata</taxon>
        <taxon>Vertebrata</taxon>
        <taxon>Euteleostomi</taxon>
        <taxon>Actinopterygii</taxon>
        <taxon>Neopterygii</taxon>
        <taxon>Teleostei</taxon>
        <taxon>Anguilliformes</taxon>
        <taxon>Synaphobranchidae</taxon>
        <taxon>Synaphobranchus</taxon>
    </lineage>
</organism>